<accession>A0A9E7R2C4</accession>
<dbReference type="Proteomes" id="UP001057580">
    <property type="component" value="Chromosome"/>
</dbReference>
<dbReference type="KEGG" id="ssai:N0B31_17790"/>
<dbReference type="PROSITE" id="PS51273">
    <property type="entry name" value="GATASE_TYPE_1"/>
    <property type="match status" value="1"/>
</dbReference>
<dbReference type="InterPro" id="IPR044992">
    <property type="entry name" value="ChyE-like"/>
</dbReference>
<keyword evidence="3" id="KW-1185">Reference proteome</keyword>
<dbReference type="SUPFAM" id="SSF52317">
    <property type="entry name" value="Class I glutamine amidotransferase-like"/>
    <property type="match status" value="1"/>
</dbReference>
<sequence length="235" mass="25873">MDRPRLALLNASHEIHHTRRNFRRELPADLVEFTLTEEQYPDTFDVDGFVVTGSRSSVYWDEPWLPETKAWVREAIDRDLPALGICFGHQLLADVLGGTVEDMGEYELGYREVRKTAGTPVLSGVGESFSVFVTHSDAVTELPPGAELVAENDYGVHGFRAGHVFGVQAHPEYDKETAELVAQGKEGSVPDEQLAAVLSGITDEAYDAACESKTVFDEFVNYVEEVRAGRAPAGD</sequence>
<dbReference type="EMBL" id="CP104003">
    <property type="protein sequence ID" value="UWM53964.1"/>
    <property type="molecule type" value="Genomic_DNA"/>
</dbReference>
<gene>
    <name evidence="2" type="ORF">N0B31_17790</name>
</gene>
<name>A0A9E7R2C4_9EURY</name>
<dbReference type="GO" id="GO:0005829">
    <property type="term" value="C:cytosol"/>
    <property type="evidence" value="ECO:0007669"/>
    <property type="project" value="TreeGrafter"/>
</dbReference>
<evidence type="ECO:0000313" key="3">
    <source>
        <dbReference type="Proteomes" id="UP001057580"/>
    </source>
</evidence>
<dbReference type="Pfam" id="PF00117">
    <property type="entry name" value="GATase"/>
    <property type="match status" value="1"/>
</dbReference>
<evidence type="ECO:0000259" key="1">
    <source>
        <dbReference type="Pfam" id="PF00117"/>
    </source>
</evidence>
<dbReference type="InterPro" id="IPR029062">
    <property type="entry name" value="Class_I_gatase-like"/>
</dbReference>
<dbReference type="Gene3D" id="3.40.50.880">
    <property type="match status" value="1"/>
</dbReference>
<dbReference type="PANTHER" id="PTHR42695">
    <property type="entry name" value="GLUTAMINE AMIDOTRANSFERASE YLR126C-RELATED"/>
    <property type="match status" value="1"/>
</dbReference>
<dbReference type="RefSeq" id="WP_260592958.1">
    <property type="nucleotide sequence ID" value="NZ_CP104003.1"/>
</dbReference>
<dbReference type="GeneID" id="74944314"/>
<proteinExistence type="predicted"/>
<feature type="domain" description="Glutamine amidotransferase" evidence="1">
    <location>
        <begin position="15"/>
        <end position="177"/>
    </location>
</feature>
<keyword evidence="2" id="KW-0315">Glutamine amidotransferase</keyword>
<dbReference type="CDD" id="cd01741">
    <property type="entry name" value="GATase1_1"/>
    <property type="match status" value="1"/>
</dbReference>
<protein>
    <submittedName>
        <fullName evidence="2">Type 1 glutamine amidotransferase</fullName>
    </submittedName>
</protein>
<reference evidence="2" key="1">
    <citation type="submission" date="2022-09" db="EMBL/GenBank/DDBJ databases">
        <title>Diverse halophilic archaea isolated from saline environments.</title>
        <authorList>
            <person name="Cui H.-L."/>
        </authorList>
    </citation>
    <scope>NUCLEOTIDE SEQUENCE</scope>
    <source>
        <strain evidence="2">ZS-35-S2</strain>
    </source>
</reference>
<dbReference type="AlphaFoldDB" id="A0A9E7R2C4"/>
<organism evidence="2 3">
    <name type="scientific">Salinirubellus salinus</name>
    <dbReference type="NCBI Taxonomy" id="1364945"/>
    <lineage>
        <taxon>Archaea</taxon>
        <taxon>Methanobacteriati</taxon>
        <taxon>Methanobacteriota</taxon>
        <taxon>Stenosarchaea group</taxon>
        <taxon>Halobacteria</taxon>
        <taxon>Halobacteriales</taxon>
        <taxon>Natronomonadaceae</taxon>
        <taxon>Salinirubellus</taxon>
    </lineage>
</organism>
<dbReference type="PANTHER" id="PTHR42695:SF5">
    <property type="entry name" value="GLUTAMINE AMIDOTRANSFERASE YLR126C-RELATED"/>
    <property type="match status" value="1"/>
</dbReference>
<evidence type="ECO:0000313" key="2">
    <source>
        <dbReference type="EMBL" id="UWM53964.1"/>
    </source>
</evidence>
<dbReference type="InterPro" id="IPR017926">
    <property type="entry name" value="GATASE"/>
</dbReference>